<evidence type="ECO:0000313" key="2">
    <source>
        <dbReference type="EMBL" id="QUI22131.1"/>
    </source>
</evidence>
<keyword evidence="1" id="KW-1133">Transmembrane helix</keyword>
<dbReference type="Proteomes" id="UP000683246">
    <property type="component" value="Chromosome"/>
</dbReference>
<feature type="transmembrane region" description="Helical" evidence="1">
    <location>
        <begin position="38"/>
        <end position="56"/>
    </location>
</feature>
<feature type="transmembrane region" description="Helical" evidence="1">
    <location>
        <begin position="68"/>
        <end position="89"/>
    </location>
</feature>
<evidence type="ECO:0000256" key="1">
    <source>
        <dbReference type="SAM" id="Phobius"/>
    </source>
</evidence>
<protein>
    <submittedName>
        <fullName evidence="2">Uncharacterized protein</fullName>
    </submittedName>
</protein>
<dbReference type="RefSeq" id="WP_212697609.1">
    <property type="nucleotide sequence ID" value="NZ_CP058649.1"/>
</dbReference>
<feature type="transmembrane region" description="Helical" evidence="1">
    <location>
        <begin position="101"/>
        <end position="118"/>
    </location>
</feature>
<keyword evidence="3" id="KW-1185">Reference proteome</keyword>
<keyword evidence="1" id="KW-0472">Membrane</keyword>
<accession>A0A8J8MIH1</accession>
<keyword evidence="1" id="KW-0812">Transmembrane</keyword>
<dbReference type="KEGG" id="vpy:HZI73_07375"/>
<gene>
    <name evidence="2" type="ORF">HZI73_07375</name>
</gene>
<feature type="transmembrane region" description="Helical" evidence="1">
    <location>
        <begin position="7"/>
        <end position="26"/>
    </location>
</feature>
<proteinExistence type="predicted"/>
<dbReference type="AlphaFoldDB" id="A0A8J8MIH1"/>
<name>A0A8J8MIH1_9FIRM</name>
<dbReference type="EMBL" id="CP058649">
    <property type="protein sequence ID" value="QUI22131.1"/>
    <property type="molecule type" value="Genomic_DNA"/>
</dbReference>
<organism evidence="2 3">
    <name type="scientific">Vallitalea pronyensis</name>
    <dbReference type="NCBI Taxonomy" id="1348613"/>
    <lineage>
        <taxon>Bacteria</taxon>
        <taxon>Bacillati</taxon>
        <taxon>Bacillota</taxon>
        <taxon>Clostridia</taxon>
        <taxon>Lachnospirales</taxon>
        <taxon>Vallitaleaceae</taxon>
        <taxon>Vallitalea</taxon>
    </lineage>
</organism>
<evidence type="ECO:0000313" key="3">
    <source>
        <dbReference type="Proteomes" id="UP000683246"/>
    </source>
</evidence>
<reference evidence="2" key="1">
    <citation type="submission" date="2020-07" db="EMBL/GenBank/DDBJ databases">
        <title>Vallitalea pronyensis genome.</title>
        <authorList>
            <person name="Postec A."/>
        </authorList>
    </citation>
    <scope>NUCLEOTIDE SEQUENCE</scope>
    <source>
        <strain evidence="2">FatNI3</strain>
    </source>
</reference>
<sequence length="140" mass="16098">MKKYYAQVIIGSFLIGLIVRLVNQWLMGLPIEITFDSSINSVFIGVFSGIATMYIYTRFLISSKWSRLLKFLVSYGVIILIYFIINVLYEGITYLVDPHAYLIAAVIVILATPIILAIEKNTRIFNEGLERVKLKNRMRK</sequence>